<gene>
    <name evidence="2" type="ORF">C7B77_10695</name>
</gene>
<protein>
    <submittedName>
        <fullName evidence="2">DUF456 domain-containing protein</fullName>
    </submittedName>
</protein>
<keyword evidence="1" id="KW-0472">Membrane</keyword>
<dbReference type="PANTHER" id="PTHR39165">
    <property type="entry name" value="IG HYPOTHETICAL 17883"/>
    <property type="match status" value="1"/>
</dbReference>
<evidence type="ECO:0000313" key="2">
    <source>
        <dbReference type="EMBL" id="PSB56778.1"/>
    </source>
</evidence>
<keyword evidence="1" id="KW-0812">Transmembrane</keyword>
<dbReference type="AlphaFoldDB" id="A0A2T1GGM0"/>
<proteinExistence type="predicted"/>
<evidence type="ECO:0000313" key="3">
    <source>
        <dbReference type="Proteomes" id="UP000238937"/>
    </source>
</evidence>
<evidence type="ECO:0000256" key="1">
    <source>
        <dbReference type="SAM" id="Phobius"/>
    </source>
</evidence>
<dbReference type="EMBL" id="PVWO01000108">
    <property type="protein sequence ID" value="PSB56778.1"/>
    <property type="molecule type" value="Genomic_DNA"/>
</dbReference>
<feature type="transmembrane region" description="Helical" evidence="1">
    <location>
        <begin position="86"/>
        <end position="103"/>
    </location>
</feature>
<keyword evidence="3" id="KW-1185">Reference proteome</keyword>
<feature type="transmembrane region" description="Helical" evidence="1">
    <location>
        <begin position="46"/>
        <end position="66"/>
    </location>
</feature>
<dbReference type="PANTHER" id="PTHR39165:SF1">
    <property type="entry name" value="DUF456 DOMAIN-CONTAINING PROTEIN"/>
    <property type="match status" value="1"/>
</dbReference>
<dbReference type="Pfam" id="PF04306">
    <property type="entry name" value="DUF456"/>
    <property type="match status" value="1"/>
</dbReference>
<dbReference type="InterPro" id="IPR007403">
    <property type="entry name" value="DUF456"/>
</dbReference>
<accession>A0A2T1GGM0</accession>
<comment type="caution">
    <text evidence="2">The sequence shown here is derived from an EMBL/GenBank/DDBJ whole genome shotgun (WGS) entry which is preliminary data.</text>
</comment>
<name>A0A2T1GGM0_9CYAN</name>
<reference evidence="2 3" key="1">
    <citation type="submission" date="2018-03" db="EMBL/GenBank/DDBJ databases">
        <title>The ancient ancestry and fast evolution of plastids.</title>
        <authorList>
            <person name="Moore K.R."/>
            <person name="Magnabosco C."/>
            <person name="Momper L."/>
            <person name="Gold D.A."/>
            <person name="Bosak T."/>
            <person name="Fournier G.P."/>
        </authorList>
    </citation>
    <scope>NUCLEOTIDE SEQUENCE [LARGE SCALE GENOMIC DNA]</scope>
    <source>
        <strain evidence="2 3">CCALA 037</strain>
    </source>
</reference>
<feature type="transmembrane region" description="Helical" evidence="1">
    <location>
        <begin position="109"/>
        <end position="127"/>
    </location>
</feature>
<organism evidence="2 3">
    <name type="scientific">Chamaesiphon polymorphus CCALA 037</name>
    <dbReference type="NCBI Taxonomy" id="2107692"/>
    <lineage>
        <taxon>Bacteria</taxon>
        <taxon>Bacillati</taxon>
        <taxon>Cyanobacteriota</taxon>
        <taxon>Cyanophyceae</taxon>
        <taxon>Gomontiellales</taxon>
        <taxon>Chamaesiphonaceae</taxon>
        <taxon>Chamaesiphon</taxon>
    </lineage>
</organism>
<sequence length="181" mass="18574">MTTTTLIYVALLLTTLVGVVGAVVPVLPGPILILGASIGAGFLYNWDNATVTIVVSSVVLVMCFAIEQLSGIWGAQKAGASHWGQIGSFVGLVLGFVGLLPALPVGGPLVGLFFGPFIGAVVGELLYPRQLPLAERVKISVKAGVGIVLGSVLGLILQGLLSLFAAIVFVITTWHLGMGIN</sequence>
<dbReference type="Proteomes" id="UP000238937">
    <property type="component" value="Unassembled WGS sequence"/>
</dbReference>
<dbReference type="RefSeq" id="WP_106303959.1">
    <property type="nucleotide sequence ID" value="NZ_PVWO01000108.1"/>
</dbReference>
<keyword evidence="1" id="KW-1133">Transmembrane helix</keyword>